<dbReference type="GO" id="GO:0005687">
    <property type="term" value="C:U4 snRNP"/>
    <property type="evidence" value="ECO:0007669"/>
    <property type="project" value="TreeGrafter"/>
</dbReference>
<feature type="region of interest" description="Disordered" evidence="11">
    <location>
        <begin position="682"/>
        <end position="724"/>
    </location>
</feature>
<feature type="region of interest" description="Disordered" evidence="11">
    <location>
        <begin position="81"/>
        <end position="233"/>
    </location>
</feature>
<feature type="compositionally biased region" description="Acidic residues" evidence="11">
    <location>
        <begin position="218"/>
        <end position="233"/>
    </location>
</feature>
<evidence type="ECO:0000313" key="13">
    <source>
        <dbReference type="EnsemblMetazoa" id="XP_038049505.1"/>
    </source>
</evidence>
<feature type="domain" description="Sm" evidence="12">
    <location>
        <begin position="4"/>
        <end position="86"/>
    </location>
</feature>
<evidence type="ECO:0000256" key="8">
    <source>
        <dbReference type="ARBA" id="ARBA00023242"/>
    </source>
</evidence>
<evidence type="ECO:0000313" key="14">
    <source>
        <dbReference type="Proteomes" id="UP000887568"/>
    </source>
</evidence>
<keyword evidence="14" id="KW-1185">Reference proteome</keyword>
<evidence type="ECO:0000256" key="10">
    <source>
        <dbReference type="ARBA" id="ARBA00041355"/>
    </source>
</evidence>
<evidence type="ECO:0000256" key="5">
    <source>
        <dbReference type="ARBA" id="ARBA00022664"/>
    </source>
</evidence>
<dbReference type="SMART" id="SM01025">
    <property type="entry name" value="BEN"/>
    <property type="match status" value="3"/>
</dbReference>
<dbReference type="Proteomes" id="UP000887568">
    <property type="component" value="Unplaced"/>
</dbReference>
<evidence type="ECO:0000256" key="4">
    <source>
        <dbReference type="ARBA" id="ARBA00022490"/>
    </source>
</evidence>
<evidence type="ECO:0000256" key="11">
    <source>
        <dbReference type="SAM" id="MobiDB-lite"/>
    </source>
</evidence>
<evidence type="ECO:0000256" key="7">
    <source>
        <dbReference type="ARBA" id="ARBA00023187"/>
    </source>
</evidence>
<evidence type="ECO:0000256" key="1">
    <source>
        <dbReference type="ARBA" id="ARBA00004123"/>
    </source>
</evidence>
<dbReference type="CDD" id="cd01717">
    <property type="entry name" value="Sm_B"/>
    <property type="match status" value="1"/>
</dbReference>
<dbReference type="OrthoDB" id="10246924at2759"/>
<keyword evidence="9" id="KW-0687">Ribonucleoprotein</keyword>
<dbReference type="GO" id="GO:0005682">
    <property type="term" value="C:U5 snRNP"/>
    <property type="evidence" value="ECO:0007669"/>
    <property type="project" value="TreeGrafter"/>
</dbReference>
<feature type="compositionally biased region" description="Basic and acidic residues" evidence="11">
    <location>
        <begin position="685"/>
        <end position="697"/>
    </location>
</feature>
<keyword evidence="7" id="KW-0508">mRNA splicing</keyword>
<dbReference type="Pfam" id="PF01423">
    <property type="entry name" value="LSM"/>
    <property type="match status" value="1"/>
</dbReference>
<dbReference type="GO" id="GO:0005737">
    <property type="term" value="C:cytoplasm"/>
    <property type="evidence" value="ECO:0007669"/>
    <property type="project" value="UniProtKB-SubCell"/>
</dbReference>
<dbReference type="GO" id="GO:0005685">
    <property type="term" value="C:U1 snRNP"/>
    <property type="evidence" value="ECO:0007669"/>
    <property type="project" value="TreeGrafter"/>
</dbReference>
<dbReference type="AlphaFoldDB" id="A0A913ZEW8"/>
<dbReference type="PANTHER" id="PTHR10701">
    <property type="entry name" value="SMALL NUCLEAR RIBONUCLEOPROTEIN-ASSOCIATED PROTEIN B AND N"/>
    <property type="match status" value="1"/>
</dbReference>
<evidence type="ECO:0000256" key="9">
    <source>
        <dbReference type="ARBA" id="ARBA00023274"/>
    </source>
</evidence>
<dbReference type="InterPro" id="IPR050914">
    <property type="entry name" value="snRNP_SmB/NAA38-like"/>
</dbReference>
<evidence type="ECO:0000256" key="6">
    <source>
        <dbReference type="ARBA" id="ARBA00022884"/>
    </source>
</evidence>
<dbReference type="InterPro" id="IPR047575">
    <property type="entry name" value="Sm"/>
</dbReference>
<keyword evidence="8" id="KW-0539">Nucleus</keyword>
<comment type="subcellular location">
    <subcellularLocation>
        <location evidence="2">Cytoplasm</location>
    </subcellularLocation>
    <subcellularLocation>
        <location evidence="1">Nucleus</location>
    </subcellularLocation>
</comment>
<organism evidence="13 14">
    <name type="scientific">Patiria miniata</name>
    <name type="common">Bat star</name>
    <name type="synonym">Asterina miniata</name>
    <dbReference type="NCBI Taxonomy" id="46514"/>
    <lineage>
        <taxon>Eukaryota</taxon>
        <taxon>Metazoa</taxon>
        <taxon>Echinodermata</taxon>
        <taxon>Eleutherozoa</taxon>
        <taxon>Asterozoa</taxon>
        <taxon>Asteroidea</taxon>
        <taxon>Valvatacea</taxon>
        <taxon>Valvatida</taxon>
        <taxon>Asterinidae</taxon>
        <taxon>Patiria</taxon>
    </lineage>
</organism>
<dbReference type="InterPro" id="IPR001163">
    <property type="entry name" value="Sm_dom_euk/arc"/>
</dbReference>
<dbReference type="InterPro" id="IPR010920">
    <property type="entry name" value="LSM_dom_sf"/>
</dbReference>
<dbReference type="SUPFAM" id="SSF50182">
    <property type="entry name" value="Sm-like ribonucleoproteins"/>
    <property type="match status" value="1"/>
</dbReference>
<evidence type="ECO:0000259" key="12">
    <source>
        <dbReference type="PROSITE" id="PS52002"/>
    </source>
</evidence>
<reference evidence="13" key="1">
    <citation type="submission" date="2022-11" db="UniProtKB">
        <authorList>
            <consortium name="EnsemblMetazoa"/>
        </authorList>
    </citation>
    <scope>IDENTIFICATION</scope>
</reference>
<dbReference type="GO" id="GO:0000398">
    <property type="term" value="P:mRNA splicing, via spliceosome"/>
    <property type="evidence" value="ECO:0007669"/>
    <property type="project" value="TreeGrafter"/>
</dbReference>
<dbReference type="SMART" id="SM00651">
    <property type="entry name" value="Sm"/>
    <property type="match status" value="1"/>
</dbReference>
<evidence type="ECO:0000256" key="2">
    <source>
        <dbReference type="ARBA" id="ARBA00004496"/>
    </source>
</evidence>
<sequence>MTVGKSSKMLQHINFRMRISLQDGRTFIGTFLAFDKHMNLVLGDCEEFRKIKPKSSKMPEREEKRALGLVLLRGENLVSMTVEGPPVSSDEEVPSSSDENPGPSKWMLVEENETAGKGQSSREENLGPSKQTSLLGDEADSEGPSSSKEHPEPSEQTPVLGEEDEQGPSKGSQTAENRKRKSSALAEDELVKQRPVKKTAGEMGDATAGAEEQIVDVIIDEPAQDSQDQEDEDDIDFEYIMPQGHTLRSLQEKAAATFEKLQKELDKIKENAKKTVEISDVPDEPEAPLSPSRNDVDSGASEAFPAQSLVPPNLTGGQTMDDVMDRLETITNKDGEQQLVVRQEVLQPLATLVPDHKKIGRELGNMLFLDQERLKSNCRGVRGMDRLDPKRLNAMKRAVLKLCPGNSEEQDQRWKAVKEAVDASSRHVRRKAKDYLTVETGRVEPGAALPLSRDNVTNDAPLAFQSSTPVPPASQPLPTPISISVSTLDTMPQASTPTLPPCLRQMTTPMPHTQTAPHVPLTLHSEQTIRIDVLEREVAILKEAIPLQDEKYQRLMSIYMRNYTYLTKSETMADIMDKLETITDEDGEQQLVVRREVLHHMTALVPDHKKIGRELANVLFLAEERLKSNCRGVRGMDRLDPNRLSAMKRAVLQLCPGNSEEQDQRWKEVIEAVDAYSRHVRKKAKDNMTVETGRFEPDAPLPPSRDSVTNDEPSAPLESNTKDSDLSGAFQLSSLLPPVSQPHPHPVSIAAATSFSTMPPLPTLTLPRLSPTLMTPLIIPTFPSDQLTRISALERDVAGLKQAVALQSGKYQHLLSLYVSSNSSGTKSETMEDVMDKLETITNENGVQQLVVKQEVLLPLRAFAPDHKKIARELGHMLFLDEERMASNCRGVRGLSKLHPERLGALKRAVLELCPGNSQDRDQMWKDIKEAVDSYSRHVRKRIKDKMT</sequence>
<dbReference type="GO" id="GO:0071004">
    <property type="term" value="C:U2-type prespliceosome"/>
    <property type="evidence" value="ECO:0007669"/>
    <property type="project" value="TreeGrafter"/>
</dbReference>
<feature type="region of interest" description="Disordered" evidence="11">
    <location>
        <begin position="274"/>
        <end position="300"/>
    </location>
</feature>
<protein>
    <recommendedName>
        <fullName evidence="10">Sm protein B</fullName>
    </recommendedName>
</protein>
<dbReference type="PANTHER" id="PTHR10701:SF0">
    <property type="entry name" value="SMALL NUCLEAR RIBONUCLEOPROTEIN-ASSOCIATED PROTEIN B"/>
    <property type="match status" value="1"/>
</dbReference>
<dbReference type="GO" id="GO:0003677">
    <property type="term" value="F:DNA binding"/>
    <property type="evidence" value="ECO:0007669"/>
    <property type="project" value="InterPro"/>
</dbReference>
<accession>A0A913ZEW8</accession>
<dbReference type="GO" id="GO:0070990">
    <property type="term" value="F:snRNP binding"/>
    <property type="evidence" value="ECO:0007669"/>
    <property type="project" value="TreeGrafter"/>
</dbReference>
<dbReference type="PROSITE" id="PS52002">
    <property type="entry name" value="SM"/>
    <property type="match status" value="1"/>
</dbReference>
<dbReference type="InterPro" id="IPR018379">
    <property type="entry name" value="BEN_domain"/>
</dbReference>
<dbReference type="Gene3D" id="2.30.30.100">
    <property type="match status" value="1"/>
</dbReference>
<proteinExistence type="inferred from homology"/>
<dbReference type="GO" id="GO:0071013">
    <property type="term" value="C:catalytic step 2 spliceosome"/>
    <property type="evidence" value="ECO:0007669"/>
    <property type="project" value="TreeGrafter"/>
</dbReference>
<name>A0A913ZEW8_PATMI</name>
<dbReference type="GO" id="GO:0005686">
    <property type="term" value="C:U2 snRNP"/>
    <property type="evidence" value="ECO:0007669"/>
    <property type="project" value="TreeGrafter"/>
</dbReference>
<evidence type="ECO:0000256" key="3">
    <source>
        <dbReference type="ARBA" id="ARBA00009123"/>
    </source>
</evidence>
<keyword evidence="6" id="KW-0694">RNA-binding</keyword>
<dbReference type="GO" id="GO:0046540">
    <property type="term" value="C:U4/U6 x U5 tri-snRNP complex"/>
    <property type="evidence" value="ECO:0007669"/>
    <property type="project" value="TreeGrafter"/>
</dbReference>
<keyword evidence="4" id="KW-0963">Cytoplasm</keyword>
<comment type="similarity">
    <text evidence="3">Belongs to the snRNP SmB/SmN family.</text>
</comment>
<dbReference type="GO" id="GO:0003723">
    <property type="term" value="F:RNA binding"/>
    <property type="evidence" value="ECO:0007669"/>
    <property type="project" value="UniProtKB-KW"/>
</dbReference>
<dbReference type="FunFam" id="2.30.30.100:FF:000004">
    <property type="entry name" value="Small nuclear ribonucleoprotein-associated proteins"/>
    <property type="match status" value="1"/>
</dbReference>
<keyword evidence="5" id="KW-0507">mRNA processing</keyword>
<dbReference type="GeneID" id="119723078"/>
<dbReference type="EnsemblMetazoa" id="XM_038193577.1">
    <property type="protein sequence ID" value="XP_038049505.1"/>
    <property type="gene ID" value="LOC119723078"/>
</dbReference>
<dbReference type="RefSeq" id="XP_038049505.1">
    <property type="nucleotide sequence ID" value="XM_038193577.1"/>
</dbReference>